<dbReference type="AlphaFoldDB" id="A0A699YU33"/>
<proteinExistence type="predicted"/>
<dbReference type="EMBL" id="BLLF01000599">
    <property type="protein sequence ID" value="GFH13330.1"/>
    <property type="molecule type" value="Genomic_DNA"/>
</dbReference>
<reference evidence="1 2" key="1">
    <citation type="submission" date="2020-02" db="EMBL/GenBank/DDBJ databases">
        <title>Draft genome sequence of Haematococcus lacustris strain NIES-144.</title>
        <authorList>
            <person name="Morimoto D."/>
            <person name="Nakagawa S."/>
            <person name="Yoshida T."/>
            <person name="Sawayama S."/>
        </authorList>
    </citation>
    <scope>NUCLEOTIDE SEQUENCE [LARGE SCALE GENOMIC DNA]</scope>
    <source>
        <strain evidence="1 2">NIES-144</strain>
    </source>
</reference>
<comment type="caution">
    <text evidence="1">The sequence shown here is derived from an EMBL/GenBank/DDBJ whole genome shotgun (WGS) entry which is preliminary data.</text>
</comment>
<gene>
    <name evidence="1" type="ORF">HaLaN_09195</name>
</gene>
<protein>
    <submittedName>
        <fullName evidence="1">Uncharacterized protein</fullName>
    </submittedName>
</protein>
<name>A0A699YU33_HAELA</name>
<dbReference type="Proteomes" id="UP000485058">
    <property type="component" value="Unassembled WGS sequence"/>
</dbReference>
<organism evidence="1 2">
    <name type="scientific">Haematococcus lacustris</name>
    <name type="common">Green alga</name>
    <name type="synonym">Haematococcus pluvialis</name>
    <dbReference type="NCBI Taxonomy" id="44745"/>
    <lineage>
        <taxon>Eukaryota</taxon>
        <taxon>Viridiplantae</taxon>
        <taxon>Chlorophyta</taxon>
        <taxon>core chlorophytes</taxon>
        <taxon>Chlorophyceae</taxon>
        <taxon>CS clade</taxon>
        <taxon>Chlamydomonadales</taxon>
        <taxon>Haematococcaceae</taxon>
        <taxon>Haematococcus</taxon>
    </lineage>
</organism>
<accession>A0A699YU33</accession>
<sequence>MAPGAAPVVCPCCGSPITLNDVRLLAGGVRLAGGGLLAGVHANIDCVHANIDCPAFATQDTPEQVTLHLLTRLRKPDPESLATLLRDPGHWPPSPEQERCRILSSLQLGSTCMQRVALTACTGEEAVFM</sequence>
<evidence type="ECO:0000313" key="1">
    <source>
        <dbReference type="EMBL" id="GFH13330.1"/>
    </source>
</evidence>
<feature type="non-terminal residue" evidence="1">
    <location>
        <position position="129"/>
    </location>
</feature>
<feature type="non-terminal residue" evidence="1">
    <location>
        <position position="1"/>
    </location>
</feature>
<keyword evidence="2" id="KW-1185">Reference proteome</keyword>
<evidence type="ECO:0000313" key="2">
    <source>
        <dbReference type="Proteomes" id="UP000485058"/>
    </source>
</evidence>